<dbReference type="Gene3D" id="1.20.5.1700">
    <property type="match status" value="1"/>
</dbReference>
<feature type="region of interest" description="Disordered" evidence="1">
    <location>
        <begin position="318"/>
        <end position="338"/>
    </location>
</feature>
<keyword evidence="4" id="KW-1185">Reference proteome</keyword>
<gene>
    <name evidence="3" type="ORF">P5673_018367</name>
</gene>
<feature type="region of interest" description="Disordered" evidence="1">
    <location>
        <begin position="1"/>
        <end position="26"/>
    </location>
</feature>
<dbReference type="InterPro" id="IPR008984">
    <property type="entry name" value="SMAD_FHA_dom_sf"/>
</dbReference>
<organism evidence="3 4">
    <name type="scientific">Acropora cervicornis</name>
    <name type="common">Staghorn coral</name>
    <dbReference type="NCBI Taxonomy" id="6130"/>
    <lineage>
        <taxon>Eukaryota</taxon>
        <taxon>Metazoa</taxon>
        <taxon>Cnidaria</taxon>
        <taxon>Anthozoa</taxon>
        <taxon>Hexacorallia</taxon>
        <taxon>Scleractinia</taxon>
        <taxon>Astrocoeniina</taxon>
        <taxon>Acroporidae</taxon>
        <taxon>Acropora</taxon>
    </lineage>
</organism>
<name>A0AAD9QD68_ACRCE</name>
<evidence type="ECO:0000256" key="1">
    <source>
        <dbReference type="SAM" id="MobiDB-lite"/>
    </source>
</evidence>
<dbReference type="InterPro" id="IPR035624">
    <property type="entry name" value="AGGF1_OCRE"/>
</dbReference>
<dbReference type="PANTHER" id="PTHR23106:SF24">
    <property type="entry name" value="ANGIOGENIC FACTOR WITH G PATCH AND FHA DOMAINS 1"/>
    <property type="match status" value="1"/>
</dbReference>
<evidence type="ECO:0000259" key="2">
    <source>
        <dbReference type="PROSITE" id="PS50006"/>
    </source>
</evidence>
<dbReference type="Gene3D" id="2.60.200.20">
    <property type="match status" value="1"/>
</dbReference>
<reference evidence="3" key="2">
    <citation type="journal article" date="2023" name="Science">
        <title>Genomic signatures of disease resistance in endangered staghorn corals.</title>
        <authorList>
            <person name="Vollmer S.V."/>
            <person name="Selwyn J.D."/>
            <person name="Despard B.A."/>
            <person name="Roesel C.L."/>
        </authorList>
    </citation>
    <scope>NUCLEOTIDE SEQUENCE</scope>
    <source>
        <strain evidence="3">K2</strain>
    </source>
</reference>
<dbReference type="Pfam" id="PF00498">
    <property type="entry name" value="FHA"/>
    <property type="match status" value="1"/>
</dbReference>
<dbReference type="Proteomes" id="UP001249851">
    <property type="component" value="Unassembled WGS sequence"/>
</dbReference>
<dbReference type="AlphaFoldDB" id="A0AAD9QD68"/>
<evidence type="ECO:0000313" key="4">
    <source>
        <dbReference type="Proteomes" id="UP001249851"/>
    </source>
</evidence>
<feature type="domain" description="FHA" evidence="2">
    <location>
        <begin position="212"/>
        <end position="265"/>
    </location>
</feature>
<dbReference type="Pfam" id="PF17780">
    <property type="entry name" value="OCRE"/>
    <property type="match status" value="1"/>
</dbReference>
<protein>
    <submittedName>
        <fullName evidence="3">Angiogenic factor with G patch and FHA domains 1</fullName>
    </submittedName>
</protein>
<comment type="caution">
    <text evidence="3">The sequence shown here is derived from an EMBL/GenBank/DDBJ whole genome shotgun (WGS) entry which is preliminary data.</text>
</comment>
<sequence length="338" mass="38325">MDENEDKEGNWNNSCNGESTENNTDDCLKRQVDDLKRDVESLKKKLHKAEFERDNALKNVANLKDQVKDLSRKLQEEKKKNVDNKRGSDDVDSKNSNASKDERPEASKSKDLRASLEEAATDAMGQSGFVYDHRTGLYYDWNSGYYYDPNSRLYYENTTGTYYYYDEESASYKFHSQVDLITELQFPCIRVIVVKSAKLKVGSLFIITYMGGTIGREKKVSHVLRIPDVEVNKVQCKVEFDRERRQYFISDVGSRNGTFLNGIRLSESKQKSEPQVLTHGDELILGSTTLHLHIHPGSQTCDSCEPGQIQAQVLNQAPAGGTSFDQDDEGAGHVSNQY</sequence>
<evidence type="ECO:0000313" key="3">
    <source>
        <dbReference type="EMBL" id="KAK2559227.1"/>
    </source>
</evidence>
<dbReference type="PROSITE" id="PS50006">
    <property type="entry name" value="FHA_DOMAIN"/>
    <property type="match status" value="1"/>
</dbReference>
<dbReference type="InterPro" id="IPR053027">
    <property type="entry name" value="AGGF1"/>
</dbReference>
<dbReference type="InterPro" id="IPR041591">
    <property type="entry name" value="OCRE"/>
</dbReference>
<dbReference type="CDD" id="cd16164">
    <property type="entry name" value="OCRE_VG5Q"/>
    <property type="match status" value="1"/>
</dbReference>
<accession>A0AAD9QD68</accession>
<proteinExistence type="predicted"/>
<dbReference type="CDD" id="cd22686">
    <property type="entry name" value="FHA_AGGF1"/>
    <property type="match status" value="1"/>
</dbReference>
<reference evidence="3" key="1">
    <citation type="journal article" date="2023" name="G3 (Bethesda)">
        <title>Whole genome assembly and annotation of the endangered Caribbean coral Acropora cervicornis.</title>
        <authorList>
            <person name="Selwyn J.D."/>
            <person name="Vollmer S.V."/>
        </authorList>
    </citation>
    <scope>NUCLEOTIDE SEQUENCE</scope>
    <source>
        <strain evidence="3">K2</strain>
    </source>
</reference>
<feature type="region of interest" description="Disordered" evidence="1">
    <location>
        <begin position="71"/>
        <end position="113"/>
    </location>
</feature>
<dbReference type="SMART" id="SM00240">
    <property type="entry name" value="FHA"/>
    <property type="match status" value="1"/>
</dbReference>
<feature type="compositionally biased region" description="Polar residues" evidence="1">
    <location>
        <begin position="10"/>
        <end position="22"/>
    </location>
</feature>
<dbReference type="PANTHER" id="PTHR23106">
    <property type="entry name" value="ANGIOGENIC FACTOR WITH G PATCH AND FHA DOMAINS 1"/>
    <property type="match status" value="1"/>
</dbReference>
<dbReference type="InterPro" id="IPR000253">
    <property type="entry name" value="FHA_dom"/>
</dbReference>
<dbReference type="SUPFAM" id="SSF49879">
    <property type="entry name" value="SMAD/FHA domain"/>
    <property type="match status" value="1"/>
</dbReference>
<dbReference type="EMBL" id="JARQWQ010000041">
    <property type="protein sequence ID" value="KAK2559227.1"/>
    <property type="molecule type" value="Genomic_DNA"/>
</dbReference>